<dbReference type="SUPFAM" id="SSF53720">
    <property type="entry name" value="ALDH-like"/>
    <property type="match status" value="1"/>
</dbReference>
<sequence length="522" mass="54735">MDTELATPAAAVRAKAGPGSGVGRDLLRDEILVAGQWRRGTGAMIESVDPATGEVFATLTGATEQDVDLAVREGLRAVTESGWTELLPHERAAVLRRIGDAVEAHQDEIAALQTLDTGKTLGETRALAQSAAGTFRYVAAALETLEDAITPQRGSALTVSIWEPMGVVGAITPWNSPIASDAQKIAPALAAGNAVVAKPPVWAPWVTLYLARLAEQAGLPTGLLSVLPGPGRTVGEALVAHPQVSKITFTGGTSTGRHLAGVAANKLMPVTLELGGKSPTIVFDDADLTQTVAGLLYGIFSSSGQSCIAGSRIFVQRGVHDELVRRLVATTRGLRVGPGTDPRTQVAPLITHSHRDAVARMVADAVADGAEVLVGGEVPSDPALAAGAYYLPTILTGVDNAATICQEEVFGPVAVLLPFDTEEDLIAQANDTVFGLASGIWTRDHARAWRVARSIQAGTVYVNTYKQFSISTPFTARKLSGVGVEKGREGIRSYMHQKSIYVDLTGQPLPWAAEQARAVSDD</sequence>
<gene>
    <name evidence="6" type="ORF">CGZ93_15165</name>
</gene>
<evidence type="ECO:0000256" key="4">
    <source>
        <dbReference type="RuleBase" id="RU003345"/>
    </source>
</evidence>
<dbReference type="Pfam" id="PF00171">
    <property type="entry name" value="Aldedh"/>
    <property type="match status" value="1"/>
</dbReference>
<dbReference type="FunFam" id="3.40.605.10:FF:000007">
    <property type="entry name" value="NAD/NADP-dependent betaine aldehyde dehydrogenase"/>
    <property type="match status" value="1"/>
</dbReference>
<dbReference type="Proteomes" id="UP000216311">
    <property type="component" value="Unassembled WGS sequence"/>
</dbReference>
<dbReference type="PANTHER" id="PTHR11699">
    <property type="entry name" value="ALDEHYDE DEHYDROGENASE-RELATED"/>
    <property type="match status" value="1"/>
</dbReference>
<name>A0A255GSC9_9ACTN</name>
<feature type="active site" evidence="3">
    <location>
        <position position="273"/>
    </location>
</feature>
<dbReference type="AlphaFoldDB" id="A0A255GSC9"/>
<evidence type="ECO:0000256" key="3">
    <source>
        <dbReference type="PROSITE-ProRule" id="PRU10007"/>
    </source>
</evidence>
<dbReference type="OrthoDB" id="6882680at2"/>
<dbReference type="Gene3D" id="3.40.309.10">
    <property type="entry name" value="Aldehyde Dehydrogenase, Chain A, domain 2"/>
    <property type="match status" value="1"/>
</dbReference>
<keyword evidence="2 4" id="KW-0560">Oxidoreductase</keyword>
<reference evidence="6 7" key="1">
    <citation type="submission" date="2017-07" db="EMBL/GenBank/DDBJ databases">
        <title>Draft whole genome sequences of clinical Proprionibacteriaceae strains.</title>
        <authorList>
            <person name="Bernier A.-M."/>
            <person name="Bernard K."/>
            <person name="Domingo M.-C."/>
        </authorList>
    </citation>
    <scope>NUCLEOTIDE SEQUENCE [LARGE SCALE GENOMIC DNA]</scope>
    <source>
        <strain evidence="6 7">NML 130396</strain>
    </source>
</reference>
<dbReference type="InterPro" id="IPR016162">
    <property type="entry name" value="Ald_DH_N"/>
</dbReference>
<evidence type="ECO:0000313" key="7">
    <source>
        <dbReference type="Proteomes" id="UP000216311"/>
    </source>
</evidence>
<evidence type="ECO:0000313" key="6">
    <source>
        <dbReference type="EMBL" id="OYO18332.1"/>
    </source>
</evidence>
<feature type="domain" description="Aldehyde dehydrogenase" evidence="5">
    <location>
        <begin position="37"/>
        <end position="500"/>
    </location>
</feature>
<proteinExistence type="inferred from homology"/>
<evidence type="ECO:0000256" key="2">
    <source>
        <dbReference type="ARBA" id="ARBA00023002"/>
    </source>
</evidence>
<dbReference type="PROSITE" id="PS00687">
    <property type="entry name" value="ALDEHYDE_DEHYDR_GLU"/>
    <property type="match status" value="1"/>
</dbReference>
<dbReference type="InterPro" id="IPR015590">
    <property type="entry name" value="Aldehyde_DH_dom"/>
</dbReference>
<dbReference type="GO" id="GO:0016620">
    <property type="term" value="F:oxidoreductase activity, acting on the aldehyde or oxo group of donors, NAD or NADP as acceptor"/>
    <property type="evidence" value="ECO:0007669"/>
    <property type="project" value="InterPro"/>
</dbReference>
<dbReference type="RefSeq" id="WP_094364998.1">
    <property type="nucleotide sequence ID" value="NZ_NMVQ01000044.1"/>
</dbReference>
<organism evidence="6 7">
    <name type="scientific">Enemella dayhoffiae</name>
    <dbReference type="NCBI Taxonomy" id="2016507"/>
    <lineage>
        <taxon>Bacteria</taxon>
        <taxon>Bacillati</taxon>
        <taxon>Actinomycetota</taxon>
        <taxon>Actinomycetes</taxon>
        <taxon>Propionibacteriales</taxon>
        <taxon>Propionibacteriaceae</taxon>
        <taxon>Enemella</taxon>
    </lineage>
</organism>
<dbReference type="InterPro" id="IPR016163">
    <property type="entry name" value="Ald_DH_C"/>
</dbReference>
<accession>A0A255GSC9</accession>
<dbReference type="InterPro" id="IPR016160">
    <property type="entry name" value="Ald_DH_CS_CYS"/>
</dbReference>
<dbReference type="PROSITE" id="PS00070">
    <property type="entry name" value="ALDEHYDE_DEHYDR_CYS"/>
    <property type="match status" value="1"/>
</dbReference>
<evidence type="ECO:0000259" key="5">
    <source>
        <dbReference type="Pfam" id="PF00171"/>
    </source>
</evidence>
<dbReference type="Gene3D" id="3.40.605.10">
    <property type="entry name" value="Aldehyde Dehydrogenase, Chain A, domain 1"/>
    <property type="match status" value="1"/>
</dbReference>
<keyword evidence="7" id="KW-1185">Reference proteome</keyword>
<dbReference type="CDD" id="cd07114">
    <property type="entry name" value="ALDH_DhaS"/>
    <property type="match status" value="1"/>
</dbReference>
<dbReference type="FunFam" id="3.40.309.10:FF:000012">
    <property type="entry name" value="Betaine aldehyde dehydrogenase"/>
    <property type="match status" value="1"/>
</dbReference>
<comment type="caution">
    <text evidence="6">The sequence shown here is derived from an EMBL/GenBank/DDBJ whole genome shotgun (WGS) entry which is preliminary data.</text>
</comment>
<dbReference type="InterPro" id="IPR029510">
    <property type="entry name" value="Ald_DH_CS_GLU"/>
</dbReference>
<evidence type="ECO:0000256" key="1">
    <source>
        <dbReference type="ARBA" id="ARBA00009986"/>
    </source>
</evidence>
<dbReference type="InterPro" id="IPR016161">
    <property type="entry name" value="Ald_DH/histidinol_DH"/>
</dbReference>
<protein>
    <submittedName>
        <fullName evidence="6">Aldehyde dehydrogenase</fullName>
    </submittedName>
</protein>
<dbReference type="EMBL" id="NMVQ01000044">
    <property type="protein sequence ID" value="OYO18332.1"/>
    <property type="molecule type" value="Genomic_DNA"/>
</dbReference>
<comment type="similarity">
    <text evidence="1 4">Belongs to the aldehyde dehydrogenase family.</text>
</comment>